<proteinExistence type="predicted"/>
<evidence type="ECO:0000313" key="2">
    <source>
        <dbReference type="EMBL" id="KAL1377620.1"/>
    </source>
</evidence>
<name>A0ABD1CMJ6_CULPP</name>
<gene>
    <name evidence="2" type="ORF">pipiens_016141</name>
</gene>
<keyword evidence="3" id="KW-1185">Reference proteome</keyword>
<evidence type="ECO:0000256" key="1">
    <source>
        <dbReference type="SAM" id="MobiDB-lite"/>
    </source>
</evidence>
<accession>A0ABD1CMJ6</accession>
<protein>
    <submittedName>
        <fullName evidence="2">Uncharacterized protein</fullName>
    </submittedName>
</protein>
<organism evidence="2 3">
    <name type="scientific">Culex pipiens pipiens</name>
    <name type="common">Northern house mosquito</name>
    <dbReference type="NCBI Taxonomy" id="38569"/>
    <lineage>
        <taxon>Eukaryota</taxon>
        <taxon>Metazoa</taxon>
        <taxon>Ecdysozoa</taxon>
        <taxon>Arthropoda</taxon>
        <taxon>Hexapoda</taxon>
        <taxon>Insecta</taxon>
        <taxon>Pterygota</taxon>
        <taxon>Neoptera</taxon>
        <taxon>Endopterygota</taxon>
        <taxon>Diptera</taxon>
        <taxon>Nematocera</taxon>
        <taxon>Culicoidea</taxon>
        <taxon>Culicidae</taxon>
        <taxon>Culicinae</taxon>
        <taxon>Culicini</taxon>
        <taxon>Culex</taxon>
        <taxon>Culex</taxon>
    </lineage>
</organism>
<reference evidence="2 3" key="1">
    <citation type="submission" date="2024-05" db="EMBL/GenBank/DDBJ databases">
        <title>Culex pipiens pipiens assembly and annotation.</title>
        <authorList>
            <person name="Alout H."/>
            <person name="Durand T."/>
        </authorList>
    </citation>
    <scope>NUCLEOTIDE SEQUENCE [LARGE SCALE GENOMIC DNA]</scope>
    <source>
        <strain evidence="2">HA-2024</strain>
        <tissue evidence="2">Whole body</tissue>
    </source>
</reference>
<dbReference type="EMBL" id="JBEHCU010010845">
    <property type="protein sequence ID" value="KAL1377620.1"/>
    <property type="molecule type" value="Genomic_DNA"/>
</dbReference>
<feature type="region of interest" description="Disordered" evidence="1">
    <location>
        <begin position="1"/>
        <end position="20"/>
    </location>
</feature>
<dbReference type="Proteomes" id="UP001562425">
    <property type="component" value="Unassembled WGS sequence"/>
</dbReference>
<evidence type="ECO:0000313" key="3">
    <source>
        <dbReference type="Proteomes" id="UP001562425"/>
    </source>
</evidence>
<sequence>MRQPRASNSNQNIKEYSKATTPISKELPQVVIVSNGRAASTEVIAATISRSRRAQAAAAAAGQDDQKC</sequence>
<dbReference type="AlphaFoldDB" id="A0ABD1CMJ6"/>
<comment type="caution">
    <text evidence="2">The sequence shown here is derived from an EMBL/GenBank/DDBJ whole genome shotgun (WGS) entry which is preliminary data.</text>
</comment>